<protein>
    <recommendedName>
        <fullName evidence="6">D-galactose/methyl-galactoside binding periplasmic protein MglB</fullName>
    </recommendedName>
</protein>
<organism evidence="9 10">
    <name type="scientific">Succinivibrio dextrinosolvens DSM 3072</name>
    <dbReference type="NCBI Taxonomy" id="1123324"/>
    <lineage>
        <taxon>Bacteria</taxon>
        <taxon>Pseudomonadati</taxon>
        <taxon>Pseudomonadota</taxon>
        <taxon>Gammaproteobacteria</taxon>
        <taxon>Aeromonadales</taxon>
        <taxon>Succinivibrionaceae</taxon>
        <taxon>Succinivibrio</taxon>
    </lineage>
</organism>
<feature type="signal peptide" evidence="7">
    <location>
        <begin position="1"/>
        <end position="23"/>
    </location>
</feature>
<comment type="subcellular location">
    <subcellularLocation>
        <location evidence="1">Periplasm</location>
    </subcellularLocation>
</comment>
<keyword evidence="7" id="KW-0732">Signal</keyword>
<evidence type="ECO:0000256" key="6">
    <source>
        <dbReference type="ARBA" id="ARBA00034344"/>
    </source>
</evidence>
<proteinExistence type="inferred from homology"/>
<dbReference type="InterPro" id="IPR025997">
    <property type="entry name" value="SBP_2_dom"/>
</dbReference>
<dbReference type="GO" id="GO:0046872">
    <property type="term" value="F:metal ion binding"/>
    <property type="evidence" value="ECO:0007669"/>
    <property type="project" value="UniProtKB-KW"/>
</dbReference>
<evidence type="ECO:0000256" key="3">
    <source>
        <dbReference type="ARBA" id="ARBA00022723"/>
    </source>
</evidence>
<reference evidence="10" key="1">
    <citation type="submission" date="2017-02" db="EMBL/GenBank/DDBJ databases">
        <authorList>
            <person name="Varghese N."/>
            <person name="Submissions S."/>
        </authorList>
    </citation>
    <scope>NUCLEOTIDE SEQUENCE [LARGE SCALE GENOMIC DNA]</scope>
    <source>
        <strain evidence="10">DSM 3072</strain>
    </source>
</reference>
<dbReference type="InterPro" id="IPR050555">
    <property type="entry name" value="Bact_Solute-Bind_Prot2"/>
</dbReference>
<comment type="similarity">
    <text evidence="2">Belongs to the bacterial solute-binding protein 2 family.</text>
</comment>
<evidence type="ECO:0000256" key="5">
    <source>
        <dbReference type="ARBA" id="ARBA00034323"/>
    </source>
</evidence>
<dbReference type="AlphaFoldDB" id="A0A1T4VJD4"/>
<evidence type="ECO:0000256" key="4">
    <source>
        <dbReference type="ARBA" id="ARBA00022837"/>
    </source>
</evidence>
<dbReference type="PANTHER" id="PTHR30036">
    <property type="entry name" value="D-XYLOSE-BINDING PERIPLASMIC PROTEIN"/>
    <property type="match status" value="1"/>
</dbReference>
<evidence type="ECO:0000259" key="8">
    <source>
        <dbReference type="Pfam" id="PF13407"/>
    </source>
</evidence>
<gene>
    <name evidence="9" type="ORF">SAMN02745213_01603</name>
</gene>
<evidence type="ECO:0000256" key="7">
    <source>
        <dbReference type="SAM" id="SignalP"/>
    </source>
</evidence>
<dbReference type="Proteomes" id="UP000242432">
    <property type="component" value="Unassembled WGS sequence"/>
</dbReference>
<evidence type="ECO:0000256" key="2">
    <source>
        <dbReference type="ARBA" id="ARBA00007639"/>
    </source>
</evidence>
<dbReference type="CDD" id="cd01539">
    <property type="entry name" value="PBP1_GGBP"/>
    <property type="match status" value="1"/>
</dbReference>
<keyword evidence="4" id="KW-0106">Calcium</keyword>
<accession>A0A1T4VJD4</accession>
<feature type="chain" id="PRO_5012752582" description="D-galactose/methyl-galactoside binding periplasmic protein MglB" evidence="7">
    <location>
        <begin position="24"/>
        <end position="327"/>
    </location>
</feature>
<dbReference type="EMBL" id="FUXX01000028">
    <property type="protein sequence ID" value="SKA65036.1"/>
    <property type="molecule type" value="Genomic_DNA"/>
</dbReference>
<sequence length="327" mass="36394">MNYVPLLKKFLLFSVVFSLPSFASGDTNCFYISLKPEIIAKTDALIKTYGKEKNISFMTHDAKSNSLNQVMQIDSDFKFASSTIVITNDTTSAQNAITLSKKNKTPLVFSLIKPQVSFLSYPKAWFVGPNESLAGFMQADMLHEYIQKKGSIDKNHNKILDIVVIRGEKSNPDAITRTTSLMSGLITHGYILPTLSDTYGNWDYDEAYNIMQIQIKKLGIGNIEAVVANSDEMALGALKALQDYGYNNGDSNKFIPVLGIGGNNDAIKAIDEEKISGTVIPDLDSLAKITIELITDKDLTEQKIRDTYKLKVENRNVLVNYSEKKNF</sequence>
<dbReference type="RefSeq" id="WP_159443062.1">
    <property type="nucleotide sequence ID" value="NZ_FUXX01000028.1"/>
</dbReference>
<evidence type="ECO:0000256" key="1">
    <source>
        <dbReference type="ARBA" id="ARBA00004418"/>
    </source>
</evidence>
<comment type="subunit">
    <text evidence="5">The ABC transporter complex is composed of one ATP-binding protein (MglA), two transmembrane proteins (MglC) and a solute-binding protein (MglB).</text>
</comment>
<dbReference type="GO" id="GO:0030288">
    <property type="term" value="C:outer membrane-bounded periplasmic space"/>
    <property type="evidence" value="ECO:0007669"/>
    <property type="project" value="TreeGrafter"/>
</dbReference>
<feature type="domain" description="Periplasmic binding protein" evidence="8">
    <location>
        <begin position="46"/>
        <end position="295"/>
    </location>
</feature>
<evidence type="ECO:0000313" key="10">
    <source>
        <dbReference type="Proteomes" id="UP000242432"/>
    </source>
</evidence>
<dbReference type="InterPro" id="IPR028082">
    <property type="entry name" value="Peripla_BP_I"/>
</dbReference>
<dbReference type="Gene3D" id="3.40.50.2300">
    <property type="match status" value="2"/>
</dbReference>
<dbReference type="InterPro" id="IPR044085">
    <property type="entry name" value="MglB-like_PBP1"/>
</dbReference>
<keyword evidence="10" id="KW-1185">Reference proteome</keyword>
<dbReference type="Pfam" id="PF13407">
    <property type="entry name" value="Peripla_BP_4"/>
    <property type="match status" value="1"/>
</dbReference>
<name>A0A1T4VJD4_9GAMM</name>
<dbReference type="SUPFAM" id="SSF53822">
    <property type="entry name" value="Periplasmic binding protein-like I"/>
    <property type="match status" value="1"/>
</dbReference>
<dbReference type="GO" id="GO:0055085">
    <property type="term" value="P:transmembrane transport"/>
    <property type="evidence" value="ECO:0007669"/>
    <property type="project" value="UniProtKB-ARBA"/>
</dbReference>
<evidence type="ECO:0000313" key="9">
    <source>
        <dbReference type="EMBL" id="SKA65036.1"/>
    </source>
</evidence>
<keyword evidence="3" id="KW-0479">Metal-binding</keyword>
<dbReference type="GO" id="GO:0030246">
    <property type="term" value="F:carbohydrate binding"/>
    <property type="evidence" value="ECO:0007669"/>
    <property type="project" value="InterPro"/>
</dbReference>